<dbReference type="Gene3D" id="1.10.10.10">
    <property type="entry name" value="Winged helix-like DNA-binding domain superfamily/Winged helix DNA-binding domain"/>
    <property type="match status" value="1"/>
</dbReference>
<dbReference type="InterPro" id="IPR043135">
    <property type="entry name" value="Fur_C"/>
</dbReference>
<sequence>MSHPARIEEHDDALRAAGLRVTRQRRAILQVLTQADDHPDVPELHRRVQAEEPAVSLATVYRTLAALSEKGVVQKLAFEGAPARFETSDAPHHDHIVDLDTGEVIEFVSAEIERLQREVARRHGYEIVSHKLELYCRKR</sequence>
<feature type="binding site" evidence="12">
    <location>
        <position position="130"/>
    </location>
    <ligand>
        <name>Fe cation</name>
        <dbReference type="ChEBI" id="CHEBI:24875"/>
    </ligand>
</feature>
<dbReference type="EMBL" id="JAAGAB010000003">
    <property type="protein sequence ID" value="NDV02376.1"/>
    <property type="molecule type" value="Genomic_DNA"/>
</dbReference>
<evidence type="ECO:0000256" key="3">
    <source>
        <dbReference type="ARBA" id="ARBA00011738"/>
    </source>
</evidence>
<keyword evidence="10 13" id="KW-0238">DNA-binding</keyword>
<dbReference type="AlphaFoldDB" id="A0A6B2K693"/>
<dbReference type="RefSeq" id="WP_163895400.1">
    <property type="nucleotide sequence ID" value="NZ_JAAFYS010000003.1"/>
</dbReference>
<evidence type="ECO:0000256" key="2">
    <source>
        <dbReference type="ARBA" id="ARBA00007957"/>
    </source>
</evidence>
<dbReference type="CDD" id="cd07153">
    <property type="entry name" value="Fur_like"/>
    <property type="match status" value="1"/>
</dbReference>
<evidence type="ECO:0000256" key="5">
    <source>
        <dbReference type="ARBA" id="ARBA00022490"/>
    </source>
</evidence>
<keyword evidence="11 13" id="KW-0804">Transcription</keyword>
<dbReference type="Pfam" id="PF01475">
    <property type="entry name" value="FUR"/>
    <property type="match status" value="1"/>
</dbReference>
<dbReference type="Proteomes" id="UP000474757">
    <property type="component" value="Unassembled WGS sequence"/>
</dbReference>
<dbReference type="FunFam" id="1.10.10.10:FF:000051">
    <property type="entry name" value="Fur family transcriptional regulator"/>
    <property type="match status" value="1"/>
</dbReference>
<protein>
    <recommendedName>
        <fullName evidence="4 13">Ferric uptake regulation protein</fullName>
    </recommendedName>
</protein>
<evidence type="ECO:0000256" key="7">
    <source>
        <dbReference type="ARBA" id="ARBA00022723"/>
    </source>
</evidence>
<keyword evidence="9 13" id="KW-0805">Transcription regulation</keyword>
<evidence type="ECO:0000256" key="11">
    <source>
        <dbReference type="ARBA" id="ARBA00023163"/>
    </source>
</evidence>
<evidence type="ECO:0000313" key="14">
    <source>
        <dbReference type="EMBL" id="NDV02376.1"/>
    </source>
</evidence>
<feature type="binding site" evidence="12">
    <location>
        <position position="92"/>
    </location>
    <ligand>
        <name>Fe cation</name>
        <dbReference type="ChEBI" id="CHEBI:24875"/>
    </ligand>
</feature>
<evidence type="ECO:0000256" key="6">
    <source>
        <dbReference type="ARBA" id="ARBA00022491"/>
    </source>
</evidence>
<comment type="similarity">
    <text evidence="2 13">Belongs to the Fur family.</text>
</comment>
<dbReference type="GO" id="GO:0000976">
    <property type="term" value="F:transcription cis-regulatory region binding"/>
    <property type="evidence" value="ECO:0007669"/>
    <property type="project" value="TreeGrafter"/>
</dbReference>
<accession>A0A6B2K693</accession>
<evidence type="ECO:0000256" key="8">
    <source>
        <dbReference type="ARBA" id="ARBA00022833"/>
    </source>
</evidence>
<dbReference type="PANTHER" id="PTHR33202">
    <property type="entry name" value="ZINC UPTAKE REGULATION PROTEIN"/>
    <property type="match status" value="1"/>
</dbReference>
<evidence type="ECO:0000256" key="12">
    <source>
        <dbReference type="PIRSR" id="PIRSR602481-2"/>
    </source>
</evidence>
<feature type="binding site" evidence="12">
    <location>
        <position position="113"/>
    </location>
    <ligand>
        <name>Fe cation</name>
        <dbReference type="ChEBI" id="CHEBI:24875"/>
    </ligand>
</feature>
<keyword evidence="7 12" id="KW-0479">Metal-binding</keyword>
<dbReference type="GO" id="GO:0003700">
    <property type="term" value="F:DNA-binding transcription factor activity"/>
    <property type="evidence" value="ECO:0007669"/>
    <property type="project" value="UniProtKB-UniRule"/>
</dbReference>
<dbReference type="GO" id="GO:0045892">
    <property type="term" value="P:negative regulation of DNA-templated transcription"/>
    <property type="evidence" value="ECO:0007669"/>
    <property type="project" value="TreeGrafter"/>
</dbReference>
<name>A0A6B2K693_9RHOB</name>
<dbReference type="InterPro" id="IPR036390">
    <property type="entry name" value="WH_DNA-bd_sf"/>
</dbReference>
<evidence type="ECO:0000256" key="10">
    <source>
        <dbReference type="ARBA" id="ARBA00023125"/>
    </source>
</evidence>
<comment type="caution">
    <text evidence="14">The sequence shown here is derived from an EMBL/GenBank/DDBJ whole genome shotgun (WGS) entry which is preliminary data.</text>
</comment>
<dbReference type="InterPro" id="IPR036388">
    <property type="entry name" value="WH-like_DNA-bd_sf"/>
</dbReference>
<proteinExistence type="inferred from homology"/>
<comment type="subcellular location">
    <subcellularLocation>
        <location evidence="1 13">Cytoplasm</location>
    </subcellularLocation>
</comment>
<evidence type="ECO:0000256" key="1">
    <source>
        <dbReference type="ARBA" id="ARBA00004496"/>
    </source>
</evidence>
<evidence type="ECO:0000313" key="15">
    <source>
        <dbReference type="Proteomes" id="UP000474757"/>
    </source>
</evidence>
<keyword evidence="8 13" id="KW-0862">Zinc</keyword>
<gene>
    <name evidence="13" type="primary">fur</name>
    <name evidence="14" type="ORF">GZA08_15500</name>
</gene>
<comment type="cofactor">
    <cofactor evidence="12">
        <name>Mn(2+)</name>
        <dbReference type="ChEBI" id="CHEBI:29035"/>
    </cofactor>
    <cofactor evidence="12">
        <name>Fe(2+)</name>
        <dbReference type="ChEBI" id="CHEBI:29033"/>
    </cofactor>
    <text evidence="12">Binds 1 Mn(2+) or Fe(2+) ion per subunit.</text>
</comment>
<dbReference type="GO" id="GO:0008270">
    <property type="term" value="F:zinc ion binding"/>
    <property type="evidence" value="ECO:0007669"/>
    <property type="project" value="TreeGrafter"/>
</dbReference>
<keyword evidence="5 13" id="KW-0963">Cytoplasm</keyword>
<dbReference type="SUPFAM" id="SSF46785">
    <property type="entry name" value="Winged helix' DNA-binding domain"/>
    <property type="match status" value="1"/>
</dbReference>
<dbReference type="PANTHER" id="PTHR33202:SF2">
    <property type="entry name" value="FERRIC UPTAKE REGULATION PROTEIN"/>
    <property type="match status" value="1"/>
</dbReference>
<reference evidence="14 15" key="1">
    <citation type="submission" date="2020-02" db="EMBL/GenBank/DDBJ databases">
        <title>Pseudoroseicyclus tamarix, sp. nov., isolated from offshore sediment of a Tamarix chinensis forest.</title>
        <authorList>
            <person name="Gai Y."/>
        </authorList>
    </citation>
    <scope>NUCLEOTIDE SEQUENCE [LARGE SCALE GENOMIC DNA]</scope>
    <source>
        <strain evidence="14 15">CLL3-39</strain>
    </source>
</reference>
<keyword evidence="6 13" id="KW-0678">Repressor</keyword>
<dbReference type="Gene3D" id="3.30.1490.190">
    <property type="match status" value="1"/>
</dbReference>
<evidence type="ECO:0000256" key="4">
    <source>
        <dbReference type="ARBA" id="ARBA00020910"/>
    </source>
</evidence>
<evidence type="ECO:0000256" key="9">
    <source>
        <dbReference type="ARBA" id="ARBA00023015"/>
    </source>
</evidence>
<feature type="binding site" evidence="12">
    <location>
        <position position="94"/>
    </location>
    <ligand>
        <name>Fe cation</name>
        <dbReference type="ChEBI" id="CHEBI:24875"/>
    </ligand>
</feature>
<keyword evidence="12 13" id="KW-0408">Iron</keyword>
<evidence type="ECO:0000256" key="13">
    <source>
        <dbReference type="RuleBase" id="RU364037"/>
    </source>
</evidence>
<dbReference type="InterPro" id="IPR002481">
    <property type="entry name" value="FUR"/>
</dbReference>
<dbReference type="GO" id="GO:0005829">
    <property type="term" value="C:cytosol"/>
    <property type="evidence" value="ECO:0007669"/>
    <property type="project" value="TreeGrafter"/>
</dbReference>
<dbReference type="GO" id="GO:1900705">
    <property type="term" value="P:negative regulation of siderophore biosynthetic process"/>
    <property type="evidence" value="ECO:0007669"/>
    <property type="project" value="TreeGrafter"/>
</dbReference>
<comment type="subunit">
    <text evidence="3 13">Homodimer.</text>
</comment>
<organism evidence="14 15">
    <name type="scientific">Pseudoroseicyclus tamaricis</name>
    <dbReference type="NCBI Taxonomy" id="2705421"/>
    <lineage>
        <taxon>Bacteria</taxon>
        <taxon>Pseudomonadati</taxon>
        <taxon>Pseudomonadota</taxon>
        <taxon>Alphaproteobacteria</taxon>
        <taxon>Rhodobacterales</taxon>
        <taxon>Paracoccaceae</taxon>
        <taxon>Pseudoroseicyclus</taxon>
    </lineage>
</organism>
<keyword evidence="15" id="KW-1185">Reference proteome</keyword>